<keyword evidence="1" id="KW-0175">Coiled coil</keyword>
<evidence type="ECO:0008006" key="5">
    <source>
        <dbReference type="Google" id="ProtNLM"/>
    </source>
</evidence>
<feature type="region of interest" description="Disordered" evidence="2">
    <location>
        <begin position="236"/>
        <end position="263"/>
    </location>
</feature>
<feature type="compositionally biased region" description="Basic and acidic residues" evidence="2">
    <location>
        <begin position="236"/>
        <end position="251"/>
    </location>
</feature>
<evidence type="ECO:0000256" key="1">
    <source>
        <dbReference type="SAM" id="Coils"/>
    </source>
</evidence>
<feature type="region of interest" description="Disordered" evidence="2">
    <location>
        <begin position="285"/>
        <end position="314"/>
    </location>
</feature>
<organism evidence="3 4">
    <name type="scientific">Digitaria exilis</name>
    <dbReference type="NCBI Taxonomy" id="1010633"/>
    <lineage>
        <taxon>Eukaryota</taxon>
        <taxon>Viridiplantae</taxon>
        <taxon>Streptophyta</taxon>
        <taxon>Embryophyta</taxon>
        <taxon>Tracheophyta</taxon>
        <taxon>Spermatophyta</taxon>
        <taxon>Magnoliopsida</taxon>
        <taxon>Liliopsida</taxon>
        <taxon>Poales</taxon>
        <taxon>Poaceae</taxon>
        <taxon>PACMAD clade</taxon>
        <taxon>Panicoideae</taxon>
        <taxon>Panicodae</taxon>
        <taxon>Paniceae</taxon>
        <taxon>Anthephorinae</taxon>
        <taxon>Digitaria</taxon>
    </lineage>
</organism>
<feature type="compositionally biased region" description="Polar residues" evidence="2">
    <location>
        <begin position="286"/>
        <end position="298"/>
    </location>
</feature>
<dbReference type="EMBL" id="JACEFO010001910">
    <property type="protein sequence ID" value="KAF8694220.1"/>
    <property type="molecule type" value="Genomic_DNA"/>
</dbReference>
<comment type="caution">
    <text evidence="3">The sequence shown here is derived from an EMBL/GenBank/DDBJ whole genome shotgun (WGS) entry which is preliminary data.</text>
</comment>
<evidence type="ECO:0000313" key="3">
    <source>
        <dbReference type="EMBL" id="KAF8694220.1"/>
    </source>
</evidence>
<dbReference type="Proteomes" id="UP000636709">
    <property type="component" value="Unassembled WGS sequence"/>
</dbReference>
<keyword evidence="4" id="KW-1185">Reference proteome</keyword>
<reference evidence="3" key="1">
    <citation type="submission" date="2020-07" db="EMBL/GenBank/DDBJ databases">
        <title>Genome sequence and genetic diversity analysis of an under-domesticated orphan crop, white fonio (Digitaria exilis).</title>
        <authorList>
            <person name="Bennetzen J.L."/>
            <person name="Chen S."/>
            <person name="Ma X."/>
            <person name="Wang X."/>
            <person name="Yssel A.E.J."/>
            <person name="Chaluvadi S.R."/>
            <person name="Johnson M."/>
            <person name="Gangashetty P."/>
            <person name="Hamidou F."/>
            <person name="Sanogo M.D."/>
            <person name="Zwaenepoel A."/>
            <person name="Wallace J."/>
            <person name="Van De Peer Y."/>
            <person name="Van Deynze A."/>
        </authorList>
    </citation>
    <scope>NUCLEOTIDE SEQUENCE</scope>
    <source>
        <tissue evidence="3">Leaves</tissue>
    </source>
</reference>
<feature type="coiled-coil region" evidence="1">
    <location>
        <begin position="317"/>
        <end position="351"/>
    </location>
</feature>
<sequence length="765" mass="82842">MRFLTTASSIRLRQSDFWLNTALQLARQIDPLDGYAIHVRLRRRLATRQREGTGARTQPIHRSFPSFPNHPPLSLDLATRPRRSMALRRWKPFLGAFQHIDAAIEASSGDGASRDEFRKARGRIVELLCDAAATGDGGGDGEAAAEGLGLLLDEAMVGSLATLRAVPAGRIPDLLAAAPGGLVGVVGALMKEHASEQVRGLARDVVREWKLSIGAELARARTAMEVLNGISEDTRTKHEEAKIIPEEEKKQQPRGPKKTAVVSSSRRICTAESYAPLCKKRAPAVVSTSNTKPPSASMKTPAAVPAQPSKKPTSAAVVSVTAEQERMEATKRKLQERYQEAEDVKRRRTVQVIKPPRPETSAGQRQSSAHPAMRARGPAAASSTAERRFMKPFACHLRAKSMGRRRRIGPPPLHTLLHIREGIGAPSQPIHRSLPCFPNHPPLSRHPDLATGPRPSMALRRWKPFLGAFQHIDAATEASSADGVSRDEFRKARGRMVELLRDATAAGDDGEAAAEVLGVMLDEAMAGSLARLRTVPAGRIPALLAVAPGGVVGAVGALMKGHASERVRGLARDVMREWKLSVAAELARARTAMDVLNGISDVTRAKHGEAKIIPEKKKEKPLPKKTAVVGIGSRRICTAESYAPLCKKRAPTVSASNAMLPSASMKTPAAVPAQPPKKPTNTAVVSVAEEQRKMEATKRKLQERYPEAEDAKRRRTVQVIKPPRPETKAGQRQSTAHPAMRARGPAASGTAERRFMKPSSRPIRV</sequence>
<accession>A0A835BNZ8</accession>
<dbReference type="AlphaFoldDB" id="A0A835BNZ8"/>
<gene>
    <name evidence="3" type="ORF">HU200_038352</name>
</gene>
<evidence type="ECO:0000256" key="2">
    <source>
        <dbReference type="SAM" id="MobiDB-lite"/>
    </source>
</evidence>
<feature type="region of interest" description="Disordered" evidence="2">
    <location>
        <begin position="352"/>
        <end position="387"/>
    </location>
</feature>
<name>A0A835BNZ8_9POAL</name>
<protein>
    <recommendedName>
        <fullName evidence="5">TFIIS N-terminal domain-containing protein</fullName>
    </recommendedName>
</protein>
<proteinExistence type="predicted"/>
<dbReference type="PANTHER" id="PTHR47853">
    <property type="entry name" value="EXPRESSED PROTEIN"/>
    <property type="match status" value="1"/>
</dbReference>
<dbReference type="PANTHER" id="PTHR47853:SF1">
    <property type="entry name" value="EXPRESSED PROTEIN"/>
    <property type="match status" value="1"/>
</dbReference>
<evidence type="ECO:0000313" key="4">
    <source>
        <dbReference type="Proteomes" id="UP000636709"/>
    </source>
</evidence>
<feature type="compositionally biased region" description="Basic and acidic residues" evidence="2">
    <location>
        <begin position="694"/>
        <end position="712"/>
    </location>
</feature>
<feature type="region of interest" description="Disordered" evidence="2">
    <location>
        <begin position="694"/>
        <end position="765"/>
    </location>
</feature>